<evidence type="ECO:0000313" key="6">
    <source>
        <dbReference type="EMBL" id="SEG46113.1"/>
    </source>
</evidence>
<comment type="subcellular location">
    <subcellularLocation>
        <location evidence="1">Endomembrane system</location>
        <topology evidence="1">Multi-pass membrane protein</topology>
    </subcellularLocation>
</comment>
<gene>
    <name evidence="6" type="ORF">SAMN03080598_04046</name>
</gene>
<evidence type="ECO:0000256" key="1">
    <source>
        <dbReference type="ARBA" id="ARBA00004127"/>
    </source>
</evidence>
<dbReference type="AlphaFoldDB" id="A0A1H6ABJ5"/>
<evidence type="ECO:0000256" key="5">
    <source>
        <dbReference type="SAM" id="Phobius"/>
    </source>
</evidence>
<keyword evidence="3 5" id="KW-1133">Transmembrane helix</keyword>
<dbReference type="Gene3D" id="1.20.120.1630">
    <property type="match status" value="1"/>
</dbReference>
<dbReference type="EMBL" id="FNVR01000041">
    <property type="protein sequence ID" value="SEG46113.1"/>
    <property type="molecule type" value="Genomic_DNA"/>
</dbReference>
<dbReference type="GO" id="GO:0032259">
    <property type="term" value="P:methylation"/>
    <property type="evidence" value="ECO:0007669"/>
    <property type="project" value="UniProtKB-KW"/>
</dbReference>
<evidence type="ECO:0000256" key="4">
    <source>
        <dbReference type="ARBA" id="ARBA00023136"/>
    </source>
</evidence>
<keyword evidence="6" id="KW-0489">Methyltransferase</keyword>
<protein>
    <submittedName>
        <fullName evidence="6">Protein-S-isoprenylcysteine O-methyltransferase Ste14</fullName>
    </submittedName>
</protein>
<proteinExistence type="predicted"/>
<feature type="transmembrane region" description="Helical" evidence="5">
    <location>
        <begin position="71"/>
        <end position="88"/>
    </location>
</feature>
<reference evidence="7" key="1">
    <citation type="submission" date="2016-10" db="EMBL/GenBank/DDBJ databases">
        <authorList>
            <person name="Varghese N."/>
            <person name="Submissions S."/>
        </authorList>
    </citation>
    <scope>NUCLEOTIDE SEQUENCE [LARGE SCALE GENOMIC DNA]</scope>
    <source>
        <strain evidence="7">DSM 17298</strain>
    </source>
</reference>
<dbReference type="InterPro" id="IPR007318">
    <property type="entry name" value="Phopholipid_MeTrfase"/>
</dbReference>
<feature type="transmembrane region" description="Helical" evidence="5">
    <location>
        <begin position="40"/>
        <end position="59"/>
    </location>
</feature>
<dbReference type="PANTHER" id="PTHR12714">
    <property type="entry name" value="PROTEIN-S ISOPRENYLCYSTEINE O-METHYLTRANSFERASE"/>
    <property type="match status" value="1"/>
</dbReference>
<dbReference type="Proteomes" id="UP000236736">
    <property type="component" value="Unassembled WGS sequence"/>
</dbReference>
<keyword evidence="4 5" id="KW-0472">Membrane</keyword>
<keyword evidence="6" id="KW-0808">Transferase</keyword>
<dbReference type="GO" id="GO:0012505">
    <property type="term" value="C:endomembrane system"/>
    <property type="evidence" value="ECO:0007669"/>
    <property type="project" value="UniProtKB-SubCell"/>
</dbReference>
<sequence length="193" mass="22005">MVFSWGLFYFLHSALAASKLKRILEAKWPNHYKWYRLIYSIFSSILFLGILIQAIYLPLEYIFSPGRFSQYAGYMVATAGVVIMLRAARQISMGSFFGFRPDSTADSSSELVISGIYSQIRHPLYLGLLGIFLGYFLVAGTVGALIHLGCLIAYLPIGIYFEEKNLVSVFGESYRDYQKEVPTFFPKFHKKRS</sequence>
<accession>A0A1H6ABJ5</accession>
<evidence type="ECO:0000256" key="3">
    <source>
        <dbReference type="ARBA" id="ARBA00022989"/>
    </source>
</evidence>
<feature type="transmembrane region" description="Helical" evidence="5">
    <location>
        <begin position="124"/>
        <end position="155"/>
    </location>
</feature>
<evidence type="ECO:0000313" key="7">
    <source>
        <dbReference type="Proteomes" id="UP000236736"/>
    </source>
</evidence>
<organism evidence="6 7">
    <name type="scientific">Algoriphagus boritolerans DSM 17298 = JCM 18970</name>
    <dbReference type="NCBI Taxonomy" id="1120964"/>
    <lineage>
        <taxon>Bacteria</taxon>
        <taxon>Pseudomonadati</taxon>
        <taxon>Bacteroidota</taxon>
        <taxon>Cytophagia</taxon>
        <taxon>Cytophagales</taxon>
        <taxon>Cyclobacteriaceae</taxon>
        <taxon>Algoriphagus</taxon>
    </lineage>
</organism>
<dbReference type="GO" id="GO:0008168">
    <property type="term" value="F:methyltransferase activity"/>
    <property type="evidence" value="ECO:0007669"/>
    <property type="project" value="UniProtKB-KW"/>
</dbReference>
<keyword evidence="2 5" id="KW-0812">Transmembrane</keyword>
<name>A0A1H6ABJ5_9BACT</name>
<dbReference type="PANTHER" id="PTHR12714:SF24">
    <property type="entry name" value="SLR1182 PROTEIN"/>
    <property type="match status" value="1"/>
</dbReference>
<dbReference type="Pfam" id="PF04191">
    <property type="entry name" value="PEMT"/>
    <property type="match status" value="1"/>
</dbReference>
<keyword evidence="7" id="KW-1185">Reference proteome</keyword>
<evidence type="ECO:0000256" key="2">
    <source>
        <dbReference type="ARBA" id="ARBA00022692"/>
    </source>
</evidence>